<dbReference type="InterPro" id="IPR036366">
    <property type="entry name" value="PGBDSf"/>
</dbReference>
<dbReference type="InterPro" id="IPR002477">
    <property type="entry name" value="Peptidoglycan-bd-like"/>
</dbReference>
<dbReference type="EMBL" id="BOMV01000034">
    <property type="protein sequence ID" value="GIE95610.1"/>
    <property type="molecule type" value="Genomic_DNA"/>
</dbReference>
<comment type="caution">
    <text evidence="2">The sequence shown here is derived from an EMBL/GenBank/DDBJ whole genome shotgun (WGS) entry which is preliminary data.</text>
</comment>
<dbReference type="Proteomes" id="UP000636960">
    <property type="component" value="Unassembled WGS sequence"/>
</dbReference>
<proteinExistence type="predicted"/>
<dbReference type="InterPro" id="IPR036365">
    <property type="entry name" value="PGBD-like_sf"/>
</dbReference>
<dbReference type="SUPFAM" id="SSF47090">
    <property type="entry name" value="PGBD-like"/>
    <property type="match status" value="1"/>
</dbReference>
<gene>
    <name evidence="2" type="ORF">Ari01nite_30750</name>
</gene>
<evidence type="ECO:0000313" key="2">
    <source>
        <dbReference type="EMBL" id="GIE95610.1"/>
    </source>
</evidence>
<name>A0A919JVI5_9ACTN</name>
<reference evidence="2" key="1">
    <citation type="submission" date="2021-01" db="EMBL/GenBank/DDBJ databases">
        <title>Whole genome shotgun sequence of Actinoplanes rishiriensis NBRC 108556.</title>
        <authorList>
            <person name="Komaki H."/>
            <person name="Tamura T."/>
        </authorList>
    </citation>
    <scope>NUCLEOTIDE SEQUENCE</scope>
    <source>
        <strain evidence="2">NBRC 108556</strain>
    </source>
</reference>
<sequence>MNPAEDRLRRARRGWLLAGGGSLLAVLVVAASATAVGRNLRSPAQLAADAEPPAPSAVTAAAERRVLAEPVVLRGRIQPGASVRLALPAAAAGPNSVVTKVPVRPGTRLREGRVVLERSGEPLFLLVSPFPLYRDLTDGVTGPDVTQVQRALRRLGYGLPVTGAFDKRTQNAVAALYTDRGYRAPTKAPTTEPATAPAAATPATVSLPQAHVVVLGKDGQRISAVNVRVGTVLTDPKTALFDLDRAAPALVAVASAEQVALLAAGQKATATDEGAGLKTTVAIGAIGDKPVEAESGTGFEVRFRFTGKALASTGQRTVRVDVEAAGEVAPVLAVPVTAIFSRADGSTFVTVDGADVPVRTGRVAAGWVEIVEPDGRIAEGTAVVVGESR</sequence>
<keyword evidence="3" id="KW-1185">Reference proteome</keyword>
<dbReference type="AlphaFoldDB" id="A0A919JVI5"/>
<dbReference type="Pfam" id="PF01471">
    <property type="entry name" value="PG_binding_1"/>
    <property type="match status" value="1"/>
</dbReference>
<dbReference type="RefSeq" id="WP_203781901.1">
    <property type="nucleotide sequence ID" value="NZ_BOMV01000034.1"/>
</dbReference>
<protein>
    <recommendedName>
        <fullName evidence="1">Peptidoglycan binding-like domain-containing protein</fullName>
    </recommendedName>
</protein>
<feature type="domain" description="Peptidoglycan binding-like" evidence="1">
    <location>
        <begin position="141"/>
        <end position="175"/>
    </location>
</feature>
<dbReference type="Gene3D" id="1.10.101.10">
    <property type="entry name" value="PGBD-like superfamily/PGBD"/>
    <property type="match status" value="1"/>
</dbReference>
<evidence type="ECO:0000313" key="3">
    <source>
        <dbReference type="Proteomes" id="UP000636960"/>
    </source>
</evidence>
<organism evidence="2 3">
    <name type="scientific">Paractinoplanes rishiriensis</name>
    <dbReference type="NCBI Taxonomy" id="1050105"/>
    <lineage>
        <taxon>Bacteria</taxon>
        <taxon>Bacillati</taxon>
        <taxon>Actinomycetota</taxon>
        <taxon>Actinomycetes</taxon>
        <taxon>Micromonosporales</taxon>
        <taxon>Micromonosporaceae</taxon>
        <taxon>Paractinoplanes</taxon>
    </lineage>
</organism>
<evidence type="ECO:0000259" key="1">
    <source>
        <dbReference type="Pfam" id="PF01471"/>
    </source>
</evidence>
<accession>A0A919JVI5</accession>